<name>A0A830C8H1_9LAMI</name>
<dbReference type="NCBIfam" id="TIGR01640">
    <property type="entry name" value="F_box_assoc_1"/>
    <property type="match status" value="1"/>
</dbReference>
<dbReference type="EMBL" id="BMAC01000388">
    <property type="protein sequence ID" value="GFP95446.1"/>
    <property type="molecule type" value="Genomic_DNA"/>
</dbReference>
<evidence type="ECO:0000313" key="3">
    <source>
        <dbReference type="Proteomes" id="UP000653305"/>
    </source>
</evidence>
<protein>
    <recommendedName>
        <fullName evidence="1">F-box associated beta-propeller type 3 domain-containing protein</fullName>
    </recommendedName>
</protein>
<dbReference type="OrthoDB" id="910659at2759"/>
<reference evidence="2" key="1">
    <citation type="submission" date="2020-07" db="EMBL/GenBank/DDBJ databases">
        <title>Ethylene signaling mediates host invasion by parasitic plants.</title>
        <authorList>
            <person name="Yoshida S."/>
        </authorList>
    </citation>
    <scope>NUCLEOTIDE SEQUENCE</scope>
    <source>
        <strain evidence="2">Okayama</strain>
    </source>
</reference>
<dbReference type="AlphaFoldDB" id="A0A830C8H1"/>
<keyword evidence="3" id="KW-1185">Reference proteome</keyword>
<dbReference type="Pfam" id="PF08268">
    <property type="entry name" value="FBA_3"/>
    <property type="match status" value="1"/>
</dbReference>
<dbReference type="InterPro" id="IPR017451">
    <property type="entry name" value="F-box-assoc_interact_dom"/>
</dbReference>
<gene>
    <name evidence="2" type="ORF">PHJA_001688900</name>
</gene>
<dbReference type="Proteomes" id="UP000653305">
    <property type="component" value="Unassembled WGS sequence"/>
</dbReference>
<organism evidence="2 3">
    <name type="scientific">Phtheirospermum japonicum</name>
    <dbReference type="NCBI Taxonomy" id="374723"/>
    <lineage>
        <taxon>Eukaryota</taxon>
        <taxon>Viridiplantae</taxon>
        <taxon>Streptophyta</taxon>
        <taxon>Embryophyta</taxon>
        <taxon>Tracheophyta</taxon>
        <taxon>Spermatophyta</taxon>
        <taxon>Magnoliopsida</taxon>
        <taxon>eudicotyledons</taxon>
        <taxon>Gunneridae</taxon>
        <taxon>Pentapetalae</taxon>
        <taxon>asterids</taxon>
        <taxon>lamiids</taxon>
        <taxon>Lamiales</taxon>
        <taxon>Orobanchaceae</taxon>
        <taxon>Orobanchaceae incertae sedis</taxon>
        <taxon>Phtheirospermum</taxon>
    </lineage>
</organism>
<comment type="caution">
    <text evidence="2">The sequence shown here is derived from an EMBL/GenBank/DDBJ whole genome shotgun (WGS) entry which is preliminary data.</text>
</comment>
<dbReference type="InterPro" id="IPR013187">
    <property type="entry name" value="F-box-assoc_dom_typ3"/>
</dbReference>
<feature type="domain" description="F-box associated beta-propeller type 3" evidence="1">
    <location>
        <begin position="26"/>
        <end position="172"/>
    </location>
</feature>
<evidence type="ECO:0000259" key="1">
    <source>
        <dbReference type="Pfam" id="PF08268"/>
    </source>
</evidence>
<accession>A0A830C8H1</accession>
<sequence length="185" mass="20998">MVFALSSDKVVWDAVLNNDIVKELRGSFSLGFGYDAEGDDFKVVRIVYVEDECGVWSGRIGGVDVYSVNSDTWTKIEPGFQFHMIETNSDGAVNGNPYWDAVVEKNESAKIFDGVYFDVSEMVFKTVPRTNFYRKGHRLNYVDWNGTIGVLMYTKDEEEMKVNSVEVWVFDEGALLQKQDTKAPD</sequence>
<proteinExistence type="predicted"/>
<evidence type="ECO:0000313" key="2">
    <source>
        <dbReference type="EMBL" id="GFP95446.1"/>
    </source>
</evidence>